<dbReference type="RefSeq" id="WP_132343608.1">
    <property type="nucleotide sequence ID" value="NZ_CAWOQH010000035.1"/>
</dbReference>
<protein>
    <submittedName>
        <fullName evidence="1">Uncharacterized protein</fullName>
    </submittedName>
</protein>
<evidence type="ECO:0000313" key="1">
    <source>
        <dbReference type="EMBL" id="TNH43678.1"/>
    </source>
</evidence>
<dbReference type="Proteomes" id="UP000307592">
    <property type="component" value="Unassembled WGS sequence"/>
</dbReference>
<accession>A0A5C4RIM4</accession>
<organism evidence="1 2">
    <name type="scientific">Photorhabdus luminescens subsp. sonorensis</name>
    <dbReference type="NCBI Taxonomy" id="1173677"/>
    <lineage>
        <taxon>Bacteria</taxon>
        <taxon>Pseudomonadati</taxon>
        <taxon>Pseudomonadota</taxon>
        <taxon>Gammaproteobacteria</taxon>
        <taxon>Enterobacterales</taxon>
        <taxon>Morganellaceae</taxon>
        <taxon>Photorhabdus</taxon>
    </lineage>
</organism>
<dbReference type="EMBL" id="SBIJ01000013">
    <property type="protein sequence ID" value="TNH43678.1"/>
    <property type="molecule type" value="Genomic_DNA"/>
</dbReference>
<dbReference type="GeneID" id="45658804"/>
<gene>
    <name evidence="1" type="ORF">EP164_10100</name>
</gene>
<evidence type="ECO:0000313" key="2">
    <source>
        <dbReference type="Proteomes" id="UP000307592"/>
    </source>
</evidence>
<dbReference type="AlphaFoldDB" id="A0A5C4RIM4"/>
<proteinExistence type="predicted"/>
<comment type="caution">
    <text evidence="1">The sequence shown here is derived from an EMBL/GenBank/DDBJ whole genome shotgun (WGS) entry which is preliminary data.</text>
</comment>
<name>A0A5C4RIM4_PHOLU</name>
<reference evidence="1 2" key="1">
    <citation type="submission" date="2019-01" db="EMBL/GenBank/DDBJ databases">
        <title>Draft genome assembly of Photorhabdus luminescens subsp. sonorensis Caborca.</title>
        <authorList>
            <person name="Duong D.A."/>
            <person name="Espinosa-Artiles P."/>
            <person name="Orozco R.A."/>
            <person name="Molnar I."/>
            <person name="Stock P."/>
        </authorList>
    </citation>
    <scope>NUCLEOTIDE SEQUENCE [LARGE SCALE GENOMIC DNA]</scope>
    <source>
        <strain evidence="1 2">Caborca</strain>
    </source>
</reference>
<sequence>MSINAFTRLLQLGARLNQPLPLRCLSGWPSSVLAGEYRALTEALNQHHLYSARTYENLRQRYTSQSATPN</sequence>